<comment type="caution">
    <text evidence="2">The sequence shown here is derived from an EMBL/GenBank/DDBJ whole genome shotgun (WGS) entry which is preliminary data.</text>
</comment>
<feature type="region of interest" description="Disordered" evidence="1">
    <location>
        <begin position="1"/>
        <end position="144"/>
    </location>
</feature>
<name>A0A163HDC1_DIDRA</name>
<feature type="compositionally biased region" description="Polar residues" evidence="1">
    <location>
        <begin position="1"/>
        <end position="24"/>
    </location>
</feature>
<gene>
    <name evidence="2" type="ORF">ST47_g3602</name>
</gene>
<evidence type="ECO:0000313" key="3">
    <source>
        <dbReference type="Proteomes" id="UP000076837"/>
    </source>
</evidence>
<organism evidence="2 3">
    <name type="scientific">Didymella rabiei</name>
    <name type="common">Chickpea ascochyta blight fungus</name>
    <name type="synonym">Mycosphaerella rabiei</name>
    <dbReference type="NCBI Taxonomy" id="5454"/>
    <lineage>
        <taxon>Eukaryota</taxon>
        <taxon>Fungi</taxon>
        <taxon>Dikarya</taxon>
        <taxon>Ascomycota</taxon>
        <taxon>Pezizomycotina</taxon>
        <taxon>Dothideomycetes</taxon>
        <taxon>Pleosporomycetidae</taxon>
        <taxon>Pleosporales</taxon>
        <taxon>Pleosporineae</taxon>
        <taxon>Didymellaceae</taxon>
        <taxon>Ascochyta</taxon>
    </lineage>
</organism>
<sequence>MVSRILQSITRSAPTATRSVQQRTTDTHTENDPVVLAPALFRTYAVKPSSSSASQNNSNTTNPQASSAEAQDINARAATRGTYDQDTSSLANPVSHPEDGGMGATEEKTISQDKMSHDPKEGDASKKEKTLKFGQNQPLDAANK</sequence>
<dbReference type="STRING" id="5454.A0A163HDC1"/>
<keyword evidence="3" id="KW-1185">Reference proteome</keyword>
<dbReference type="Proteomes" id="UP000076837">
    <property type="component" value="Unassembled WGS sequence"/>
</dbReference>
<feature type="compositionally biased region" description="Basic and acidic residues" evidence="1">
    <location>
        <begin position="105"/>
        <end position="131"/>
    </location>
</feature>
<evidence type="ECO:0000256" key="1">
    <source>
        <dbReference type="SAM" id="MobiDB-lite"/>
    </source>
</evidence>
<feature type="compositionally biased region" description="Low complexity" evidence="1">
    <location>
        <begin position="48"/>
        <end position="67"/>
    </location>
</feature>
<dbReference type="EMBL" id="JYNV01000132">
    <property type="protein sequence ID" value="KZM25242.1"/>
    <property type="molecule type" value="Genomic_DNA"/>
</dbReference>
<feature type="compositionally biased region" description="Polar residues" evidence="1">
    <location>
        <begin position="82"/>
        <end position="92"/>
    </location>
</feature>
<dbReference type="AlphaFoldDB" id="A0A163HDC1"/>
<evidence type="ECO:0000313" key="2">
    <source>
        <dbReference type="EMBL" id="KZM25242.1"/>
    </source>
</evidence>
<accession>A0A163HDC1</accession>
<proteinExistence type="predicted"/>
<dbReference type="OrthoDB" id="4765225at2759"/>
<protein>
    <submittedName>
        <fullName evidence="2">Uncharacterized protein</fullName>
    </submittedName>
</protein>
<reference evidence="2 3" key="1">
    <citation type="journal article" date="2016" name="Sci. Rep.">
        <title>Draft genome sequencing and secretome analysis of fungal phytopathogen Ascochyta rabiei provides insight into the necrotrophic effector repertoire.</title>
        <authorList>
            <person name="Verma S."/>
            <person name="Gazara R.K."/>
            <person name="Nizam S."/>
            <person name="Parween S."/>
            <person name="Chattopadhyay D."/>
            <person name="Verma P.K."/>
        </authorList>
    </citation>
    <scope>NUCLEOTIDE SEQUENCE [LARGE SCALE GENOMIC DNA]</scope>
    <source>
        <strain evidence="2 3">ArDII</strain>
    </source>
</reference>